<feature type="transmembrane region" description="Helical" evidence="1">
    <location>
        <begin position="9"/>
        <end position="26"/>
    </location>
</feature>
<protein>
    <recommendedName>
        <fullName evidence="4">AI-2E family transporter</fullName>
    </recommendedName>
</protein>
<dbReference type="AlphaFoldDB" id="A0A1M4X432"/>
<organism evidence="2 3">
    <name type="scientific">Flavisolibacter ginsengisoli DSM 18119</name>
    <dbReference type="NCBI Taxonomy" id="1121884"/>
    <lineage>
        <taxon>Bacteria</taxon>
        <taxon>Pseudomonadati</taxon>
        <taxon>Bacteroidota</taxon>
        <taxon>Chitinophagia</taxon>
        <taxon>Chitinophagales</taxon>
        <taxon>Chitinophagaceae</taxon>
        <taxon>Flavisolibacter</taxon>
    </lineage>
</organism>
<evidence type="ECO:0000313" key="2">
    <source>
        <dbReference type="EMBL" id="SHE88278.1"/>
    </source>
</evidence>
<gene>
    <name evidence="2" type="ORF">SAMN02745131_01328</name>
</gene>
<dbReference type="EMBL" id="FQUU01000004">
    <property type="protein sequence ID" value="SHE88278.1"/>
    <property type="molecule type" value="Genomic_DNA"/>
</dbReference>
<feature type="transmembrane region" description="Helical" evidence="1">
    <location>
        <begin position="32"/>
        <end position="50"/>
    </location>
</feature>
<dbReference type="Proteomes" id="UP000184048">
    <property type="component" value="Unassembled WGS sequence"/>
</dbReference>
<keyword evidence="1" id="KW-0472">Membrane</keyword>
<evidence type="ECO:0008006" key="4">
    <source>
        <dbReference type="Google" id="ProtNLM"/>
    </source>
</evidence>
<evidence type="ECO:0000256" key="1">
    <source>
        <dbReference type="SAM" id="Phobius"/>
    </source>
</evidence>
<reference evidence="2 3" key="1">
    <citation type="submission" date="2016-11" db="EMBL/GenBank/DDBJ databases">
        <authorList>
            <person name="Jaros S."/>
            <person name="Januszkiewicz K."/>
            <person name="Wedrychowicz H."/>
        </authorList>
    </citation>
    <scope>NUCLEOTIDE SEQUENCE [LARGE SCALE GENOMIC DNA]</scope>
    <source>
        <strain evidence="2 3">DSM 18119</strain>
    </source>
</reference>
<proteinExistence type="predicted"/>
<evidence type="ECO:0000313" key="3">
    <source>
        <dbReference type="Proteomes" id="UP000184048"/>
    </source>
</evidence>
<dbReference type="RefSeq" id="WP_175546027.1">
    <property type="nucleotide sequence ID" value="NZ_FQUU01000004.1"/>
</dbReference>
<name>A0A1M4X432_9BACT</name>
<keyword evidence="3" id="KW-1185">Reference proteome</keyword>
<keyword evidence="1" id="KW-1133">Transmembrane helix</keyword>
<accession>A0A1M4X432</accession>
<keyword evidence="1" id="KW-0812">Transmembrane</keyword>
<sequence length="51" mass="5946">MEVKRSSKGLYWILFFISVVALVFAIATHWPWLTLLLPFVTTFFVLAMDII</sequence>